<dbReference type="Gene3D" id="3.40.50.1820">
    <property type="entry name" value="alpha/beta hydrolase"/>
    <property type="match status" value="1"/>
</dbReference>
<evidence type="ECO:0000256" key="1">
    <source>
        <dbReference type="ARBA" id="ARBA00007920"/>
    </source>
</evidence>
<dbReference type="InterPro" id="IPR002110">
    <property type="entry name" value="Ankyrin_rpt"/>
</dbReference>
<name>A0AAV9FZP3_9PEZI</name>
<dbReference type="PANTHER" id="PTHR24171">
    <property type="entry name" value="ANKYRIN REPEAT DOMAIN-CONTAINING PROTEIN 39-RELATED"/>
    <property type="match status" value="1"/>
</dbReference>
<protein>
    <recommendedName>
        <fullName evidence="5">DUF676 domain-containing protein</fullName>
    </recommendedName>
</protein>
<evidence type="ECO:0000313" key="6">
    <source>
        <dbReference type="EMBL" id="KAK4441902.1"/>
    </source>
</evidence>
<evidence type="ECO:0000256" key="4">
    <source>
        <dbReference type="PROSITE-ProRule" id="PRU00023"/>
    </source>
</evidence>
<dbReference type="Pfam" id="PF12796">
    <property type="entry name" value="Ank_2"/>
    <property type="match status" value="1"/>
</dbReference>
<organism evidence="6 7">
    <name type="scientific">Podospora aff. communis PSN243</name>
    <dbReference type="NCBI Taxonomy" id="3040156"/>
    <lineage>
        <taxon>Eukaryota</taxon>
        <taxon>Fungi</taxon>
        <taxon>Dikarya</taxon>
        <taxon>Ascomycota</taxon>
        <taxon>Pezizomycotina</taxon>
        <taxon>Sordariomycetes</taxon>
        <taxon>Sordariomycetidae</taxon>
        <taxon>Sordariales</taxon>
        <taxon>Podosporaceae</taxon>
        <taxon>Podospora</taxon>
    </lineage>
</organism>
<dbReference type="Pfam" id="PF05057">
    <property type="entry name" value="DUF676"/>
    <property type="match status" value="1"/>
</dbReference>
<dbReference type="AlphaFoldDB" id="A0AAV9FZP3"/>
<sequence length="542" mass="59950">MTQTTNIPLHPSQQPGRSLPTFLTWRVRGVPAAFDRARLVEVLQQHPGLQHLDSETKHVNNTRSNVQVNTLAHDLGHHQVATIRFTHVPTRLRSLDHGEQLTIDITEDASGTCSAVRLAIDRHFHGITVLSCPPANTHTVDILAVPGLNAHAFGSFVHKDDGHMWLSDRLSCDMPNARVMIYGYDSHLEGSTSFAGIDDLAGSLSLDVGPLFRHGLGEQKRLVFIGHSLGGLLIKGALIRMAEAKADWMTQIVGAVFFGVPNRGMDGLESLIPMVTDQPNRAMVESLSRINSDFLSRQEVRFDAMLKEVALEMFCFYETELSPTAAKDRDGQWKMIGELKALVSVSSATGCLPPSKLSSHSAALPRTHSNLVKFAWHHPDYSRVIGVLQAMEKQEHRFPPSVIAAPPPPINANWELIEGAQNGNLQQARLSLHRGADINTRDSNKRTPLHLAVLAGHERVVELLLQKGANVNARDEWLEPPLRHAVMRGWTGIAGLLIQHGADVRAKDKWNETPLWLARRPERAESNPGMARLLERAASVRR</sequence>
<dbReference type="PROSITE" id="PS50297">
    <property type="entry name" value="ANK_REP_REGION"/>
    <property type="match status" value="1"/>
</dbReference>
<keyword evidence="3 4" id="KW-0040">ANK repeat</keyword>
<dbReference type="InterPro" id="IPR036770">
    <property type="entry name" value="Ankyrin_rpt-contain_sf"/>
</dbReference>
<dbReference type="EMBL" id="MU866048">
    <property type="protein sequence ID" value="KAK4441902.1"/>
    <property type="molecule type" value="Genomic_DNA"/>
</dbReference>
<dbReference type="InterPro" id="IPR029058">
    <property type="entry name" value="AB_hydrolase_fold"/>
</dbReference>
<accession>A0AAV9FZP3</accession>
<evidence type="ECO:0000313" key="7">
    <source>
        <dbReference type="Proteomes" id="UP001321760"/>
    </source>
</evidence>
<dbReference type="SMART" id="SM00248">
    <property type="entry name" value="ANK"/>
    <property type="match status" value="2"/>
</dbReference>
<dbReference type="Gene3D" id="1.25.40.20">
    <property type="entry name" value="Ankyrin repeat-containing domain"/>
    <property type="match status" value="1"/>
</dbReference>
<reference evidence="6" key="1">
    <citation type="journal article" date="2023" name="Mol. Phylogenet. Evol.">
        <title>Genome-scale phylogeny and comparative genomics of the fungal order Sordariales.</title>
        <authorList>
            <person name="Hensen N."/>
            <person name="Bonometti L."/>
            <person name="Westerberg I."/>
            <person name="Brannstrom I.O."/>
            <person name="Guillou S."/>
            <person name="Cros-Aarteil S."/>
            <person name="Calhoun S."/>
            <person name="Haridas S."/>
            <person name="Kuo A."/>
            <person name="Mondo S."/>
            <person name="Pangilinan J."/>
            <person name="Riley R."/>
            <person name="LaButti K."/>
            <person name="Andreopoulos B."/>
            <person name="Lipzen A."/>
            <person name="Chen C."/>
            <person name="Yan M."/>
            <person name="Daum C."/>
            <person name="Ng V."/>
            <person name="Clum A."/>
            <person name="Steindorff A."/>
            <person name="Ohm R.A."/>
            <person name="Martin F."/>
            <person name="Silar P."/>
            <person name="Natvig D.O."/>
            <person name="Lalanne C."/>
            <person name="Gautier V."/>
            <person name="Ament-Velasquez S.L."/>
            <person name="Kruys A."/>
            <person name="Hutchinson M.I."/>
            <person name="Powell A.J."/>
            <person name="Barry K."/>
            <person name="Miller A.N."/>
            <person name="Grigoriev I.V."/>
            <person name="Debuchy R."/>
            <person name="Gladieux P."/>
            <person name="Hiltunen Thoren M."/>
            <person name="Johannesson H."/>
        </authorList>
    </citation>
    <scope>NUCLEOTIDE SEQUENCE</scope>
    <source>
        <strain evidence="6">PSN243</strain>
    </source>
</reference>
<evidence type="ECO:0000256" key="3">
    <source>
        <dbReference type="ARBA" id="ARBA00023043"/>
    </source>
</evidence>
<dbReference type="InterPro" id="IPR007751">
    <property type="entry name" value="DUF676_lipase-like"/>
</dbReference>
<evidence type="ECO:0000259" key="5">
    <source>
        <dbReference type="Pfam" id="PF05057"/>
    </source>
</evidence>
<feature type="repeat" description="ANK" evidence="4">
    <location>
        <begin position="444"/>
        <end position="476"/>
    </location>
</feature>
<dbReference type="SUPFAM" id="SSF53474">
    <property type="entry name" value="alpha/beta-Hydrolases"/>
    <property type="match status" value="1"/>
</dbReference>
<proteinExistence type="inferred from homology"/>
<feature type="domain" description="DUF676" evidence="5">
    <location>
        <begin position="169"/>
        <end position="246"/>
    </location>
</feature>
<dbReference type="PRINTS" id="PR01415">
    <property type="entry name" value="ANKYRIN"/>
</dbReference>
<comment type="similarity">
    <text evidence="1">Belongs to the putative lipase ROG1 family.</text>
</comment>
<keyword evidence="7" id="KW-1185">Reference proteome</keyword>
<keyword evidence="2" id="KW-0677">Repeat</keyword>
<comment type="caution">
    <text evidence="6">The sequence shown here is derived from an EMBL/GenBank/DDBJ whole genome shotgun (WGS) entry which is preliminary data.</text>
</comment>
<dbReference type="PROSITE" id="PS50088">
    <property type="entry name" value="ANK_REPEAT"/>
    <property type="match status" value="2"/>
</dbReference>
<reference evidence="6" key="2">
    <citation type="submission" date="2023-05" db="EMBL/GenBank/DDBJ databases">
        <authorList>
            <consortium name="Lawrence Berkeley National Laboratory"/>
            <person name="Steindorff A."/>
            <person name="Hensen N."/>
            <person name="Bonometti L."/>
            <person name="Westerberg I."/>
            <person name="Brannstrom I.O."/>
            <person name="Guillou S."/>
            <person name="Cros-Aarteil S."/>
            <person name="Calhoun S."/>
            <person name="Haridas S."/>
            <person name="Kuo A."/>
            <person name="Mondo S."/>
            <person name="Pangilinan J."/>
            <person name="Riley R."/>
            <person name="Labutti K."/>
            <person name="Andreopoulos B."/>
            <person name="Lipzen A."/>
            <person name="Chen C."/>
            <person name="Yanf M."/>
            <person name="Daum C."/>
            <person name="Ng V."/>
            <person name="Clum A."/>
            <person name="Ohm R."/>
            <person name="Martin F."/>
            <person name="Silar P."/>
            <person name="Natvig D."/>
            <person name="Lalanne C."/>
            <person name="Gautier V."/>
            <person name="Ament-Velasquez S.L."/>
            <person name="Kruys A."/>
            <person name="Hutchinson M.I."/>
            <person name="Powell A.J."/>
            <person name="Barry K."/>
            <person name="Miller A.N."/>
            <person name="Grigoriev I.V."/>
            <person name="Debuchy R."/>
            <person name="Gladieux P."/>
            <person name="Thoren M.H."/>
            <person name="Johannesson H."/>
        </authorList>
    </citation>
    <scope>NUCLEOTIDE SEQUENCE</scope>
    <source>
        <strain evidence="6">PSN243</strain>
    </source>
</reference>
<gene>
    <name evidence="6" type="ORF">QBC34DRAFT_42923</name>
</gene>
<feature type="repeat" description="ANK" evidence="4">
    <location>
        <begin position="481"/>
        <end position="509"/>
    </location>
</feature>
<evidence type="ECO:0000256" key="2">
    <source>
        <dbReference type="ARBA" id="ARBA00022737"/>
    </source>
</evidence>
<dbReference type="SUPFAM" id="SSF48403">
    <property type="entry name" value="Ankyrin repeat"/>
    <property type="match status" value="1"/>
</dbReference>
<dbReference type="Proteomes" id="UP001321760">
    <property type="component" value="Unassembled WGS sequence"/>
</dbReference>